<organism evidence="1 2">
    <name type="scientific">Spiromyces aspiralis</name>
    <dbReference type="NCBI Taxonomy" id="68401"/>
    <lineage>
        <taxon>Eukaryota</taxon>
        <taxon>Fungi</taxon>
        <taxon>Fungi incertae sedis</taxon>
        <taxon>Zoopagomycota</taxon>
        <taxon>Kickxellomycotina</taxon>
        <taxon>Kickxellomycetes</taxon>
        <taxon>Kickxellales</taxon>
        <taxon>Kickxellaceae</taxon>
        <taxon>Spiromyces</taxon>
    </lineage>
</organism>
<dbReference type="Proteomes" id="UP001145114">
    <property type="component" value="Unassembled WGS sequence"/>
</dbReference>
<proteinExistence type="predicted"/>
<accession>A0ACC1HHG1</accession>
<protein>
    <submittedName>
        <fullName evidence="1">Uncharacterized protein</fullName>
    </submittedName>
</protein>
<reference evidence="1" key="1">
    <citation type="submission" date="2022-06" db="EMBL/GenBank/DDBJ databases">
        <title>Phylogenomic reconstructions and comparative analyses of Kickxellomycotina fungi.</title>
        <authorList>
            <person name="Reynolds N.K."/>
            <person name="Stajich J.E."/>
            <person name="Barry K."/>
            <person name="Grigoriev I.V."/>
            <person name="Crous P."/>
            <person name="Smith M.E."/>
        </authorList>
    </citation>
    <scope>NUCLEOTIDE SEQUENCE</scope>
    <source>
        <strain evidence="1">RSA 2271</strain>
    </source>
</reference>
<gene>
    <name evidence="1" type="ORF">EV182_002839</name>
</gene>
<name>A0ACC1HHG1_9FUNG</name>
<evidence type="ECO:0000313" key="2">
    <source>
        <dbReference type="Proteomes" id="UP001145114"/>
    </source>
</evidence>
<evidence type="ECO:0000313" key="1">
    <source>
        <dbReference type="EMBL" id="KAJ1674652.1"/>
    </source>
</evidence>
<sequence length="360" mass="39808">MTQGELDRLPVYKVMLHPHVNKGRCYLEDIGLPGPPGLKEARTPETPAIEQPASAQINNASAPPFAVVPILPPPADPGDVTAPPSELKLSQSKPWLEFTPRRAKSCPQSCCDAVHALELPGSYPAPPSCAVVPSVCCHRPYYQHATNSSAGRQTSSIQTIKSCVLSESSSSSSSNNDSLCDLDFCSDKVQCQEISSNKNNRSSDILGGKLDPCPICLEDYEPGDYYDARKARDVSRNNSEKSQRHDSSQQRNVGGGNGRHARADCESRSPVSSYTRPHSSGQDSRQSRLEGGRHSPSSARNRNRYLRRVVHYRGSSRLQRRGRRESRVILWYHRSRQWMAHTFNRLATVPNNGNFGLPYT</sequence>
<keyword evidence="2" id="KW-1185">Reference proteome</keyword>
<comment type="caution">
    <text evidence="1">The sequence shown here is derived from an EMBL/GenBank/DDBJ whole genome shotgun (WGS) entry which is preliminary data.</text>
</comment>
<dbReference type="EMBL" id="JAMZIH010005787">
    <property type="protein sequence ID" value="KAJ1674652.1"/>
    <property type="molecule type" value="Genomic_DNA"/>
</dbReference>